<sequence length="168" mass="17908">MTDATLTAFDYAVIAVIGLSALRGMWRGLLAEVFGLIGWVVALIVAAIYAPALVRYVPANWPGGVLTQYLVAFFGLAAAVLVVSGVVGALITRLAEAGGLRGVDRTLGILFGLIRGVLLVLVLVAVAGLTELPRQNFWRNAMFRSYAEHGVRELKPFLPAAIAAYVHF</sequence>
<dbReference type="InterPro" id="IPR052719">
    <property type="entry name" value="CvpA-like"/>
</dbReference>
<accession>A0A2P5K8W8</accession>
<evidence type="ECO:0000256" key="2">
    <source>
        <dbReference type="ARBA" id="ARBA00022692"/>
    </source>
</evidence>
<gene>
    <name evidence="6" type="ORF">B0O95_110111</name>
</gene>
<dbReference type="PANTHER" id="PTHR36926">
    <property type="entry name" value="COLICIN V PRODUCTION PROTEIN"/>
    <property type="match status" value="1"/>
</dbReference>
<keyword evidence="4 5" id="KW-0472">Membrane</keyword>
<dbReference type="AlphaFoldDB" id="A0A2P5K8W8"/>
<protein>
    <submittedName>
        <fullName evidence="6">Membrane protein required for colicin V production</fullName>
    </submittedName>
</protein>
<organism evidence="6 7">
    <name type="scientific">Mycetohabitans endofungorum</name>
    <dbReference type="NCBI Taxonomy" id="417203"/>
    <lineage>
        <taxon>Bacteria</taxon>
        <taxon>Pseudomonadati</taxon>
        <taxon>Pseudomonadota</taxon>
        <taxon>Betaproteobacteria</taxon>
        <taxon>Burkholderiales</taxon>
        <taxon>Burkholderiaceae</taxon>
        <taxon>Mycetohabitans</taxon>
    </lineage>
</organism>
<keyword evidence="2 5" id="KW-0812">Transmembrane</keyword>
<feature type="transmembrane region" description="Helical" evidence="5">
    <location>
        <begin position="29"/>
        <end position="50"/>
    </location>
</feature>
<keyword evidence="7" id="KW-1185">Reference proteome</keyword>
<dbReference type="PANTHER" id="PTHR36926:SF1">
    <property type="entry name" value="COLICIN V PRODUCTION PROTEIN"/>
    <property type="match status" value="1"/>
</dbReference>
<feature type="transmembrane region" description="Helical" evidence="5">
    <location>
        <begin position="107"/>
        <end position="129"/>
    </location>
</feature>
<feature type="transmembrane region" description="Helical" evidence="5">
    <location>
        <begin position="6"/>
        <end position="22"/>
    </location>
</feature>
<dbReference type="EMBL" id="PRDW01000010">
    <property type="protein sequence ID" value="PPB83158.1"/>
    <property type="molecule type" value="Genomic_DNA"/>
</dbReference>
<evidence type="ECO:0000256" key="1">
    <source>
        <dbReference type="ARBA" id="ARBA00004141"/>
    </source>
</evidence>
<evidence type="ECO:0000256" key="5">
    <source>
        <dbReference type="SAM" id="Phobius"/>
    </source>
</evidence>
<comment type="subcellular location">
    <subcellularLocation>
        <location evidence="1">Membrane</location>
        <topology evidence="1">Multi-pass membrane protein</topology>
    </subcellularLocation>
</comment>
<dbReference type="InterPro" id="IPR003825">
    <property type="entry name" value="Colicin-V_CvpA"/>
</dbReference>
<feature type="transmembrane region" description="Helical" evidence="5">
    <location>
        <begin position="70"/>
        <end position="95"/>
    </location>
</feature>
<dbReference type="OrthoDB" id="9810601at2"/>
<dbReference type="Pfam" id="PF02674">
    <property type="entry name" value="Colicin_V"/>
    <property type="match status" value="1"/>
</dbReference>
<proteinExistence type="predicted"/>
<reference evidence="6 7" key="1">
    <citation type="submission" date="2018-01" db="EMBL/GenBank/DDBJ databases">
        <title>Genomic Encyclopedia of Type Strains, Phase III (KMG-III): the genomes of soil and plant-associated and newly described type strains.</title>
        <authorList>
            <person name="Whitman W."/>
        </authorList>
    </citation>
    <scope>NUCLEOTIDE SEQUENCE [LARGE SCALE GENOMIC DNA]</scope>
    <source>
        <strain evidence="6 7">HKI456</strain>
    </source>
</reference>
<evidence type="ECO:0000256" key="4">
    <source>
        <dbReference type="ARBA" id="ARBA00023136"/>
    </source>
</evidence>
<evidence type="ECO:0000313" key="6">
    <source>
        <dbReference type="EMBL" id="PPB83158.1"/>
    </source>
</evidence>
<dbReference type="RefSeq" id="WP_104077946.1">
    <property type="nucleotide sequence ID" value="NZ_CP062178.1"/>
</dbReference>
<comment type="caution">
    <text evidence="6">The sequence shown here is derived from an EMBL/GenBank/DDBJ whole genome shotgun (WGS) entry which is preliminary data.</text>
</comment>
<name>A0A2P5K8W8_9BURK</name>
<dbReference type="GO" id="GO:0009403">
    <property type="term" value="P:toxin biosynthetic process"/>
    <property type="evidence" value="ECO:0007669"/>
    <property type="project" value="InterPro"/>
</dbReference>
<dbReference type="GO" id="GO:0016020">
    <property type="term" value="C:membrane"/>
    <property type="evidence" value="ECO:0007669"/>
    <property type="project" value="UniProtKB-SubCell"/>
</dbReference>
<dbReference type="Proteomes" id="UP000243096">
    <property type="component" value="Unassembled WGS sequence"/>
</dbReference>
<keyword evidence="3 5" id="KW-1133">Transmembrane helix</keyword>
<evidence type="ECO:0000256" key="3">
    <source>
        <dbReference type="ARBA" id="ARBA00022989"/>
    </source>
</evidence>
<evidence type="ECO:0000313" key="7">
    <source>
        <dbReference type="Proteomes" id="UP000243096"/>
    </source>
</evidence>